<dbReference type="Proteomes" id="UP000185062">
    <property type="component" value="Unassembled WGS sequence"/>
</dbReference>
<protein>
    <submittedName>
        <fullName evidence="2">Uncharacterized protein</fullName>
    </submittedName>
</protein>
<evidence type="ECO:0000256" key="1">
    <source>
        <dbReference type="SAM" id="Phobius"/>
    </source>
</evidence>
<feature type="transmembrane region" description="Helical" evidence="1">
    <location>
        <begin position="36"/>
        <end position="53"/>
    </location>
</feature>
<evidence type="ECO:0000313" key="2">
    <source>
        <dbReference type="EMBL" id="SIO35861.1"/>
    </source>
</evidence>
<keyword evidence="1" id="KW-1133">Transmembrane helix</keyword>
<keyword evidence="3" id="KW-1185">Reference proteome</keyword>
<evidence type="ECO:0000313" key="3">
    <source>
        <dbReference type="Proteomes" id="UP000185062"/>
    </source>
</evidence>
<gene>
    <name evidence="2" type="ORF">SAMN02743940_2099</name>
</gene>
<dbReference type="EMBL" id="FSRO01000001">
    <property type="protein sequence ID" value="SIO35861.1"/>
    <property type="molecule type" value="Genomic_DNA"/>
</dbReference>
<dbReference type="AlphaFoldDB" id="A0A1N6IUY8"/>
<sequence>MGALAFYIIIYLLGYYAAYILNLLTVQPWIRNRYTAALIPVFAVGLTHAYMIVSSPPPQDQDISIGYALGFYIVMPIIIIIMGVLYVMWKEKPQQKDS</sequence>
<reference evidence="2 3" key="1">
    <citation type="submission" date="2016-12" db="EMBL/GenBank/DDBJ databases">
        <authorList>
            <person name="Song W.-J."/>
            <person name="Kurnit D.M."/>
        </authorList>
    </citation>
    <scope>NUCLEOTIDE SEQUENCE [LARGE SCALE GENOMIC DNA]</scope>
    <source>
        <strain evidence="2 3">ATCC 49181</strain>
    </source>
</reference>
<dbReference type="RefSeq" id="WP_028461977.1">
    <property type="nucleotide sequence ID" value="NZ_FSRO01000001.1"/>
</dbReference>
<dbReference type="eggNOG" id="ENOG5031C5I">
    <property type="taxonomic scope" value="Bacteria"/>
</dbReference>
<organism evidence="2 3">
    <name type="scientific">Nitrosomonas cryotolerans ATCC 49181</name>
    <dbReference type="NCBI Taxonomy" id="1131553"/>
    <lineage>
        <taxon>Bacteria</taxon>
        <taxon>Pseudomonadati</taxon>
        <taxon>Pseudomonadota</taxon>
        <taxon>Betaproteobacteria</taxon>
        <taxon>Nitrosomonadales</taxon>
        <taxon>Nitrosomonadaceae</taxon>
        <taxon>Nitrosomonas</taxon>
    </lineage>
</organism>
<keyword evidence="1" id="KW-0472">Membrane</keyword>
<feature type="transmembrane region" description="Helical" evidence="1">
    <location>
        <begin position="6"/>
        <end position="24"/>
    </location>
</feature>
<feature type="transmembrane region" description="Helical" evidence="1">
    <location>
        <begin position="65"/>
        <end position="89"/>
    </location>
</feature>
<accession>A0A1N6IUY8</accession>
<keyword evidence="1" id="KW-0812">Transmembrane</keyword>
<name>A0A1N6IUY8_9PROT</name>
<proteinExistence type="predicted"/>